<dbReference type="SUPFAM" id="SSF52087">
    <property type="entry name" value="CRAL/TRIO domain"/>
    <property type="match status" value="1"/>
</dbReference>
<dbReference type="InterPro" id="IPR036865">
    <property type="entry name" value="CRAL-TRIO_dom_sf"/>
</dbReference>
<dbReference type="InterPro" id="IPR036273">
    <property type="entry name" value="CRAL/TRIO_N_dom_sf"/>
</dbReference>
<accession>A0A2P8A0S9</accession>
<comment type="caution">
    <text evidence="3">The sequence shown here is derived from an EMBL/GenBank/DDBJ whole genome shotgun (WGS) entry which is preliminary data.</text>
</comment>
<dbReference type="SMART" id="SM00516">
    <property type="entry name" value="SEC14"/>
    <property type="match status" value="1"/>
</dbReference>
<feature type="region of interest" description="Disordered" evidence="1">
    <location>
        <begin position="159"/>
        <end position="190"/>
    </location>
</feature>
<evidence type="ECO:0000313" key="4">
    <source>
        <dbReference type="Proteomes" id="UP000243723"/>
    </source>
</evidence>
<feature type="domain" description="CRAL-TRIO" evidence="2">
    <location>
        <begin position="317"/>
        <end position="476"/>
    </location>
</feature>
<dbReference type="CDD" id="cd00170">
    <property type="entry name" value="SEC14"/>
    <property type="match status" value="1"/>
</dbReference>
<dbReference type="PROSITE" id="PS50191">
    <property type="entry name" value="CRAL_TRIO"/>
    <property type="match status" value="1"/>
</dbReference>
<keyword evidence="4" id="KW-1185">Reference proteome</keyword>
<organism evidence="3 4">
    <name type="scientific">Elsinoe australis</name>
    <dbReference type="NCBI Taxonomy" id="40998"/>
    <lineage>
        <taxon>Eukaryota</taxon>
        <taxon>Fungi</taxon>
        <taxon>Dikarya</taxon>
        <taxon>Ascomycota</taxon>
        <taxon>Pezizomycotina</taxon>
        <taxon>Dothideomycetes</taxon>
        <taxon>Dothideomycetidae</taxon>
        <taxon>Myriangiales</taxon>
        <taxon>Elsinoaceae</taxon>
        <taxon>Elsinoe</taxon>
    </lineage>
</organism>
<dbReference type="SMART" id="SM01100">
    <property type="entry name" value="CRAL_TRIO_N"/>
    <property type="match status" value="1"/>
</dbReference>
<dbReference type="STRING" id="40998.A0A2P8A0S9"/>
<dbReference type="Proteomes" id="UP000243723">
    <property type="component" value="Unassembled WGS sequence"/>
</dbReference>
<dbReference type="Gene3D" id="3.40.525.10">
    <property type="entry name" value="CRAL-TRIO lipid binding domain"/>
    <property type="match status" value="1"/>
</dbReference>
<dbReference type="OrthoDB" id="43460at2759"/>
<evidence type="ECO:0000313" key="3">
    <source>
        <dbReference type="EMBL" id="PSK54062.1"/>
    </source>
</evidence>
<dbReference type="InterPro" id="IPR052432">
    <property type="entry name" value="PITP/CRAL-TRIO"/>
</dbReference>
<dbReference type="PANTHER" id="PTHR46590:SF1">
    <property type="entry name" value="PHOSPHATIDYLINOSITOL TRANSFER PROTEIN CSR1"/>
    <property type="match status" value="1"/>
</dbReference>
<dbReference type="Pfam" id="PF00650">
    <property type="entry name" value="CRAL_TRIO"/>
    <property type="match status" value="1"/>
</dbReference>
<reference evidence="3 4" key="1">
    <citation type="submission" date="2017-05" db="EMBL/GenBank/DDBJ databases">
        <title>Draft genome sequence of Elsinoe australis.</title>
        <authorList>
            <person name="Cheng Q."/>
        </authorList>
    </citation>
    <scope>NUCLEOTIDE SEQUENCE [LARGE SCALE GENOMIC DNA]</scope>
    <source>
        <strain evidence="3 4">NL1</strain>
    </source>
</reference>
<name>A0A2P8A0S9_9PEZI</name>
<dbReference type="Pfam" id="PF03765">
    <property type="entry name" value="CRAL_TRIO_N"/>
    <property type="match status" value="1"/>
</dbReference>
<dbReference type="SUPFAM" id="SSF46938">
    <property type="entry name" value="CRAL/TRIO N-terminal domain"/>
    <property type="match status" value="1"/>
</dbReference>
<dbReference type="InterPro" id="IPR001251">
    <property type="entry name" value="CRAL-TRIO_dom"/>
</dbReference>
<evidence type="ECO:0000259" key="2">
    <source>
        <dbReference type="PROSITE" id="PS50191"/>
    </source>
</evidence>
<dbReference type="InterPro" id="IPR011074">
    <property type="entry name" value="CRAL/TRIO_N_dom"/>
</dbReference>
<feature type="compositionally biased region" description="Basic and acidic residues" evidence="1">
    <location>
        <begin position="220"/>
        <end position="232"/>
    </location>
</feature>
<protein>
    <submittedName>
        <fullName evidence="3">CRAL-TRIO domain-containing protein</fullName>
    </submittedName>
</protein>
<dbReference type="PANTHER" id="PTHR46590">
    <property type="entry name" value="PHOSPHATIDYLINOSITOL TRANSFER PROTEIN CSR1-RELATED"/>
    <property type="match status" value="1"/>
</dbReference>
<dbReference type="EMBL" id="NHZQ01000087">
    <property type="protein sequence ID" value="PSK54062.1"/>
    <property type="molecule type" value="Genomic_DNA"/>
</dbReference>
<evidence type="ECO:0000256" key="1">
    <source>
        <dbReference type="SAM" id="MobiDB-lite"/>
    </source>
</evidence>
<feature type="region of interest" description="Disordered" evidence="1">
    <location>
        <begin position="202"/>
        <end position="234"/>
    </location>
</feature>
<proteinExistence type="predicted"/>
<dbReference type="AlphaFoldDB" id="A0A2P8A0S9"/>
<sequence>MRSLTQRSPFSILNRPYQTFQFLNLAQKTPLTRPAQNRILPIRRIHNKAHSTQYSGFQPIRHAIDPVSILVAVAITSATGYIITEYLYPLEPSTPKPVSSPSPTPPVNTEPILDEDDEIMAATDLSGRPGHLTAEQELKLKEFWIQAFEVFGVLESSHTANGLSRGPSAASSPNPNAAPSPLLTAESPDLSKRKSRLSWFGRHGKHEAGGDADSASGGGAEDKHGQNKEFKKALASQSSESFRNAFWGMTKHDDPDALMLRFLRARKWDVHDALVMMIATLHWRMVEMKVDEEVMSTGESGFVERSKAATGETKKDAEDFMAQLRMGKSLLHGRDKEGRPVCMVRVRKHLPGQQTERSMEMYTVYVIETTRLLLKAPVDTATIIFDMTSFSMSNMDYTPVKFMIKCFEANYPESLGSVLVYKSPWIFQGIWKIIRGWLDPVVAAKVHFCDDESQLSQYVDRKHIPKEMGGDEQWEYQYVEPRAGEDDRMKDVGKREELVKERKGFWEEYEKLTVGWVQEGAQGAKEERGRLADKLRENYWRLDPYVRGRSLYDRIGMINEGGRIEFFPQEKKAEAKDTSADDLD</sequence>
<gene>
    <name evidence="3" type="ORF">B9Z65_7868</name>
</gene>
<feature type="compositionally biased region" description="Low complexity" evidence="1">
    <location>
        <begin position="167"/>
        <end position="181"/>
    </location>
</feature>